<dbReference type="EMBL" id="JAQQXS010000023">
    <property type="protein sequence ID" value="MDC8787235.1"/>
    <property type="molecule type" value="Genomic_DNA"/>
</dbReference>
<dbReference type="InterPro" id="IPR037257">
    <property type="entry name" value="T2SS_E_N_sf"/>
</dbReference>
<reference evidence="2 3" key="1">
    <citation type="submission" date="2022-10" db="EMBL/GenBank/DDBJ databases">
        <title>paucibacter sp. hw8 Genome sequencing.</title>
        <authorList>
            <person name="Park S."/>
        </authorList>
    </citation>
    <scope>NUCLEOTIDE SEQUENCE [LARGE SCALE GENOMIC DNA]</scope>
    <source>
        <strain evidence="3">hw8</strain>
    </source>
</reference>
<evidence type="ECO:0000313" key="2">
    <source>
        <dbReference type="EMBL" id="MDC8787235.1"/>
    </source>
</evidence>
<protein>
    <submittedName>
        <fullName evidence="2">Uncharacterized protein</fullName>
    </submittedName>
</protein>
<dbReference type="Proteomes" id="UP001219862">
    <property type="component" value="Unassembled WGS sequence"/>
</dbReference>
<gene>
    <name evidence="2" type="ORF">PRZ01_18760</name>
</gene>
<name>A0ABT5KXX7_9BURK</name>
<dbReference type="RefSeq" id="WP_273598374.1">
    <property type="nucleotide sequence ID" value="NZ_JAQQXS010000023.1"/>
</dbReference>
<comment type="caution">
    <text evidence="2">The sequence shown here is derived from an EMBL/GenBank/DDBJ whole genome shotgun (WGS) entry which is preliminary data.</text>
</comment>
<accession>A0ABT5KXX7</accession>
<feature type="region of interest" description="Disordered" evidence="1">
    <location>
        <begin position="96"/>
        <end position="126"/>
    </location>
</feature>
<dbReference type="SUPFAM" id="SSF160246">
    <property type="entry name" value="EspE N-terminal domain-like"/>
    <property type="match status" value="1"/>
</dbReference>
<keyword evidence="3" id="KW-1185">Reference proteome</keyword>
<evidence type="ECO:0000256" key="1">
    <source>
        <dbReference type="SAM" id="MobiDB-lite"/>
    </source>
</evidence>
<evidence type="ECO:0000313" key="3">
    <source>
        <dbReference type="Proteomes" id="UP001219862"/>
    </source>
</evidence>
<proteinExistence type="predicted"/>
<organism evidence="2 3">
    <name type="scientific">Roseateles koreensis</name>
    <dbReference type="NCBI Taxonomy" id="2987526"/>
    <lineage>
        <taxon>Bacteria</taxon>
        <taxon>Pseudomonadati</taxon>
        <taxon>Pseudomonadota</taxon>
        <taxon>Betaproteobacteria</taxon>
        <taxon>Burkholderiales</taxon>
        <taxon>Sphaerotilaceae</taxon>
        <taxon>Roseateles</taxon>
    </lineage>
</organism>
<sequence length="236" mass="25223">MSSIHTVRERSRLGQLLVEKGVISKAQLNQAIDRQKDSGKRLGEILTELNLATQRQINGVLRRQKHLRLAAAVVTSLLGPMQAFASAAAPVPLTQISAGNTPSNRNSSSNSAGGLQPLSDDEMGSVSAQGITHDSLLALAKNSKDGSSLQELVLLMNPVLQMFESDTSMKNVVYDPENAKTKINKDGSVTLSLPSTIGELNFNNIRVKGDTSGPTFGSIQLSNIDLRGTTITLTHH</sequence>